<dbReference type="EnsemblMetazoa" id="GPPI048134-RA">
    <property type="protein sequence ID" value="GPPI048134-PA"/>
    <property type="gene ID" value="GPPI048134"/>
</dbReference>
<dbReference type="AlphaFoldDB" id="A0A1B0C3J6"/>
<dbReference type="VEuPathDB" id="VectorBase:GPPI048134"/>
<keyword evidence="2" id="KW-0812">Transmembrane</keyword>
<keyword evidence="2" id="KW-1133">Transmembrane helix</keyword>
<protein>
    <submittedName>
        <fullName evidence="3">Uncharacterized protein</fullName>
    </submittedName>
</protein>
<evidence type="ECO:0000256" key="1">
    <source>
        <dbReference type="SAM" id="MobiDB-lite"/>
    </source>
</evidence>
<keyword evidence="4" id="KW-1185">Reference proteome</keyword>
<feature type="transmembrane region" description="Helical" evidence="2">
    <location>
        <begin position="12"/>
        <end position="32"/>
    </location>
</feature>
<evidence type="ECO:0000313" key="4">
    <source>
        <dbReference type="Proteomes" id="UP000092460"/>
    </source>
</evidence>
<organism evidence="3 4">
    <name type="scientific">Glossina palpalis gambiensis</name>
    <dbReference type="NCBI Taxonomy" id="67801"/>
    <lineage>
        <taxon>Eukaryota</taxon>
        <taxon>Metazoa</taxon>
        <taxon>Ecdysozoa</taxon>
        <taxon>Arthropoda</taxon>
        <taxon>Hexapoda</taxon>
        <taxon>Insecta</taxon>
        <taxon>Pterygota</taxon>
        <taxon>Neoptera</taxon>
        <taxon>Endopterygota</taxon>
        <taxon>Diptera</taxon>
        <taxon>Brachycera</taxon>
        <taxon>Muscomorpha</taxon>
        <taxon>Hippoboscoidea</taxon>
        <taxon>Glossinidae</taxon>
        <taxon>Glossina</taxon>
    </lineage>
</organism>
<keyword evidence="2" id="KW-0472">Membrane</keyword>
<accession>A0A1B0C3J6</accession>
<proteinExistence type="predicted"/>
<name>A0A1B0C3J6_9MUSC</name>
<sequence>PSLRYCFISSSFFFIIDFSSCICCLQALANILTSSVHAWVKDHSNLNGNSSTRYFNFNKRLLNPSLMFASANSSIDACSKSLFNKSSRYVGENITAHVSIGNGVTAAGRLAERTCKTSTSTRSRPRVTEEEDVLLGSKPESLQGAQKELKEGLKPSEGNSLGTPERQHGREKGSLLQEE</sequence>
<reference evidence="4" key="1">
    <citation type="submission" date="2015-01" db="EMBL/GenBank/DDBJ databases">
        <authorList>
            <person name="Aksoy S."/>
            <person name="Warren W."/>
            <person name="Wilson R.K."/>
        </authorList>
    </citation>
    <scope>NUCLEOTIDE SEQUENCE [LARGE SCALE GENOMIC DNA]</scope>
    <source>
        <strain evidence="4">IAEA</strain>
    </source>
</reference>
<feature type="region of interest" description="Disordered" evidence="1">
    <location>
        <begin position="115"/>
        <end position="179"/>
    </location>
</feature>
<dbReference type="EMBL" id="JXJN01024984">
    <property type="status" value="NOT_ANNOTATED_CDS"/>
    <property type="molecule type" value="Genomic_DNA"/>
</dbReference>
<dbReference type="Proteomes" id="UP000092460">
    <property type="component" value="Unassembled WGS sequence"/>
</dbReference>
<evidence type="ECO:0000313" key="3">
    <source>
        <dbReference type="EnsemblMetazoa" id="GPPI048134-PA"/>
    </source>
</evidence>
<evidence type="ECO:0000256" key="2">
    <source>
        <dbReference type="SAM" id="Phobius"/>
    </source>
</evidence>
<reference evidence="3" key="2">
    <citation type="submission" date="2020-05" db="UniProtKB">
        <authorList>
            <consortium name="EnsemblMetazoa"/>
        </authorList>
    </citation>
    <scope>IDENTIFICATION</scope>
    <source>
        <strain evidence="3">IAEA</strain>
    </source>
</reference>